<protein>
    <submittedName>
        <fullName evidence="1">Uncharacterized protein</fullName>
    </submittedName>
</protein>
<dbReference type="EMBL" id="QGNY01000009">
    <property type="protein sequence ID" value="PWS29868.1"/>
    <property type="molecule type" value="Genomic_DNA"/>
</dbReference>
<reference evidence="2" key="1">
    <citation type="submission" date="2018-05" db="EMBL/GenBank/DDBJ databases">
        <title>Pedobacter paludis sp. nov., isolated from wetland soil.</title>
        <authorList>
            <person name="Zhang Y."/>
        </authorList>
    </citation>
    <scope>NUCLEOTIDE SEQUENCE [LARGE SCALE GENOMIC DNA]</scope>
    <source>
        <strain evidence="2">R-8</strain>
    </source>
</reference>
<gene>
    <name evidence="1" type="ORF">DF947_19975</name>
</gene>
<organism evidence="1 2">
    <name type="scientific">Pedobacter paludis</name>
    <dbReference type="NCBI Taxonomy" id="2203212"/>
    <lineage>
        <taxon>Bacteria</taxon>
        <taxon>Pseudomonadati</taxon>
        <taxon>Bacteroidota</taxon>
        <taxon>Sphingobacteriia</taxon>
        <taxon>Sphingobacteriales</taxon>
        <taxon>Sphingobacteriaceae</taxon>
        <taxon>Pedobacter</taxon>
    </lineage>
</organism>
<keyword evidence="2" id="KW-1185">Reference proteome</keyword>
<name>A0A317EX94_9SPHI</name>
<evidence type="ECO:0000313" key="2">
    <source>
        <dbReference type="Proteomes" id="UP000245391"/>
    </source>
</evidence>
<accession>A0A317EX94</accession>
<evidence type="ECO:0000313" key="1">
    <source>
        <dbReference type="EMBL" id="PWS29868.1"/>
    </source>
</evidence>
<comment type="caution">
    <text evidence="1">The sequence shown here is derived from an EMBL/GenBank/DDBJ whole genome shotgun (WGS) entry which is preliminary data.</text>
</comment>
<sequence length="230" mass="26948">MLEVTQPKTNPMIKKLLPILFIILTSGCDNSIDRSLIKNKQKLNSPNKEFTLYRYFIKSSMAFGSGFTVIQIVPFNKNCDYSTQDFLKFGNNFPFWIKWKDRNTISVKCLVQGVGLQKTQPFKREVKQWKDWTIEIEYFSMYSSGLGGEYNCTKYSVDRNEIALKTNKKLLKFKIDEFQISMDATSIDINHFKTDYFNSKYGLSFTFYNITGDFNENDFIKQQAFIKIPD</sequence>
<dbReference type="AlphaFoldDB" id="A0A317EX94"/>
<dbReference type="Proteomes" id="UP000245391">
    <property type="component" value="Unassembled WGS sequence"/>
</dbReference>
<proteinExistence type="predicted"/>